<evidence type="ECO:0000313" key="2">
    <source>
        <dbReference type="EMBL" id="VDS05515.1"/>
    </source>
</evidence>
<keyword evidence="2" id="KW-0540">Nuclease</keyword>
<dbReference type="CDD" id="cd09854">
    <property type="entry name" value="PIN_VapC-like"/>
    <property type="match status" value="1"/>
</dbReference>
<keyword evidence="3" id="KW-1185">Reference proteome</keyword>
<dbReference type="AlphaFoldDB" id="A0A447IDH9"/>
<evidence type="ECO:0000313" key="3">
    <source>
        <dbReference type="Proteomes" id="UP000268844"/>
    </source>
</evidence>
<dbReference type="Gene3D" id="3.40.50.1010">
    <property type="entry name" value="5'-nuclease"/>
    <property type="match status" value="1"/>
</dbReference>
<name>A0A447IDH9_9HYPH</name>
<proteinExistence type="predicted"/>
<evidence type="ECO:0000259" key="1">
    <source>
        <dbReference type="Pfam" id="PF01850"/>
    </source>
</evidence>
<sequence>MQPVYLDTNIFIKAFEGQDEQSHALVGLFSGETPSGSAPFVTSELTLAELLVVPYRKHDDINRLRYETLIQTTDWLTVAPVDREVLAAAALLRSAHSLKLPDAIHISTAIKLGCQYFMSEDQGIRGPYALSYASTTQNWQSTSVQVLRPTLSEIAAIEDGWLHP</sequence>
<protein>
    <submittedName>
        <fullName evidence="2">tRNA(fMet)-specific endonuclease VapC</fullName>
    </submittedName>
</protein>
<keyword evidence="2" id="KW-0255">Endonuclease</keyword>
<dbReference type="RefSeq" id="WP_223214222.1">
    <property type="nucleotide sequence ID" value="NZ_JBHTMH010000002.1"/>
</dbReference>
<accession>A0A447IDH9</accession>
<dbReference type="SUPFAM" id="SSF88723">
    <property type="entry name" value="PIN domain-like"/>
    <property type="match status" value="1"/>
</dbReference>
<dbReference type="Pfam" id="PF01850">
    <property type="entry name" value="PIN"/>
    <property type="match status" value="1"/>
</dbReference>
<dbReference type="EMBL" id="UZWD01000033">
    <property type="protein sequence ID" value="VDS05515.1"/>
    <property type="molecule type" value="Genomic_DNA"/>
</dbReference>
<gene>
    <name evidence="2" type="primary">vapC_1</name>
    <name evidence="2" type="ORF">DEVEQU_02657</name>
</gene>
<keyword evidence="2" id="KW-0378">Hydrolase</keyword>
<reference evidence="2 3" key="1">
    <citation type="submission" date="2018-12" db="EMBL/GenBank/DDBJ databases">
        <authorList>
            <person name="Criscuolo A."/>
        </authorList>
    </citation>
    <scope>NUCLEOTIDE SEQUENCE [LARGE SCALE GENOMIC DNA]</scope>
    <source>
        <strain evidence="2">ACIP1116281</strain>
    </source>
</reference>
<dbReference type="Proteomes" id="UP000268844">
    <property type="component" value="Unassembled WGS sequence"/>
</dbReference>
<organism evidence="2 3">
    <name type="scientific">Devosia equisanguinis</name>
    <dbReference type="NCBI Taxonomy" id="2490941"/>
    <lineage>
        <taxon>Bacteria</taxon>
        <taxon>Pseudomonadati</taxon>
        <taxon>Pseudomonadota</taxon>
        <taxon>Alphaproteobacteria</taxon>
        <taxon>Hyphomicrobiales</taxon>
        <taxon>Devosiaceae</taxon>
        <taxon>Devosia</taxon>
    </lineage>
</organism>
<dbReference type="InterPro" id="IPR002716">
    <property type="entry name" value="PIN_dom"/>
</dbReference>
<dbReference type="GO" id="GO:0004519">
    <property type="term" value="F:endonuclease activity"/>
    <property type="evidence" value="ECO:0007669"/>
    <property type="project" value="UniProtKB-KW"/>
</dbReference>
<dbReference type="InterPro" id="IPR029060">
    <property type="entry name" value="PIN-like_dom_sf"/>
</dbReference>
<feature type="domain" description="PIN" evidence="1">
    <location>
        <begin position="4"/>
        <end position="124"/>
    </location>
</feature>